<reference evidence="2 3" key="1">
    <citation type="submission" date="2020-07" db="EMBL/GenBank/DDBJ databases">
        <title>Streptomyces isolated from Indian soil.</title>
        <authorList>
            <person name="Mandal S."/>
            <person name="Maiti P.K."/>
        </authorList>
    </citation>
    <scope>NUCLEOTIDE SEQUENCE [LARGE SCALE GENOMIC DNA]</scope>
    <source>
        <strain evidence="2 3">PSKA28</strain>
    </source>
</reference>
<evidence type="ECO:0000256" key="1">
    <source>
        <dbReference type="SAM" id="MobiDB-lite"/>
    </source>
</evidence>
<dbReference type="AlphaFoldDB" id="A0A7W0DHS7"/>
<feature type="region of interest" description="Disordered" evidence="1">
    <location>
        <begin position="1"/>
        <end position="56"/>
    </location>
</feature>
<protein>
    <submittedName>
        <fullName evidence="2">Uncharacterized protein</fullName>
    </submittedName>
</protein>
<evidence type="ECO:0000313" key="2">
    <source>
        <dbReference type="EMBL" id="MBA2945220.1"/>
    </source>
</evidence>
<evidence type="ECO:0000313" key="3">
    <source>
        <dbReference type="Proteomes" id="UP000545761"/>
    </source>
</evidence>
<proteinExistence type="predicted"/>
<gene>
    <name evidence="2" type="ORF">H1D24_05110</name>
</gene>
<feature type="compositionally biased region" description="Low complexity" evidence="1">
    <location>
        <begin position="17"/>
        <end position="41"/>
    </location>
</feature>
<name>A0A7W0DHS7_9ACTN</name>
<dbReference type="RefSeq" id="WP_181656153.1">
    <property type="nucleotide sequence ID" value="NZ_JACEHE010000002.1"/>
</dbReference>
<dbReference type="EMBL" id="JACEHE010000002">
    <property type="protein sequence ID" value="MBA2945220.1"/>
    <property type="molecule type" value="Genomic_DNA"/>
</dbReference>
<comment type="caution">
    <text evidence="2">The sequence shown here is derived from an EMBL/GenBank/DDBJ whole genome shotgun (WGS) entry which is preliminary data.</text>
</comment>
<dbReference type="Proteomes" id="UP000545761">
    <property type="component" value="Unassembled WGS sequence"/>
</dbReference>
<sequence length="56" mass="5442">MRAASPGRSFHHRVGLAASPRGTTTAATPTSSTPFGPSATGLPTTGSPGYGTVLGS</sequence>
<accession>A0A7W0DHS7</accession>
<organism evidence="2 3">
    <name type="scientific">Streptomyces himalayensis subsp. himalayensis</name>
    <dbReference type="NCBI Taxonomy" id="2756131"/>
    <lineage>
        <taxon>Bacteria</taxon>
        <taxon>Bacillati</taxon>
        <taxon>Actinomycetota</taxon>
        <taxon>Actinomycetes</taxon>
        <taxon>Kitasatosporales</taxon>
        <taxon>Streptomycetaceae</taxon>
        <taxon>Streptomyces</taxon>
        <taxon>Streptomyces himalayensis</taxon>
    </lineage>
</organism>